<dbReference type="Proteomes" id="UP000305401">
    <property type="component" value="Unassembled WGS sequence"/>
</dbReference>
<evidence type="ECO:0000313" key="1">
    <source>
        <dbReference type="EMBL" id="THG54616.1"/>
    </source>
</evidence>
<comment type="caution">
    <text evidence="1">The sequence shown here is derived from an EMBL/GenBank/DDBJ whole genome shotgun (WGS) entry which is preliminary data.</text>
</comment>
<name>A0AC61S7C6_9BACT</name>
<gene>
    <name evidence="1" type="ORF">E5990_02175</name>
</gene>
<organism evidence="1 2">
    <name type="scientific">Muribaculum caecicola</name>
    <dbReference type="NCBI Taxonomy" id="3038144"/>
    <lineage>
        <taxon>Bacteria</taxon>
        <taxon>Pseudomonadati</taxon>
        <taxon>Bacteroidota</taxon>
        <taxon>Bacteroidia</taxon>
        <taxon>Bacteroidales</taxon>
        <taxon>Muribaculaceae</taxon>
        <taxon>Muribaculum</taxon>
    </lineage>
</organism>
<reference evidence="1" key="1">
    <citation type="submission" date="2019-04" db="EMBL/GenBank/DDBJ databases">
        <title>Microbes associate with the intestines of laboratory mice.</title>
        <authorList>
            <person name="Navarre W."/>
            <person name="Wong E."/>
            <person name="Huang K.C."/>
            <person name="Tropini C."/>
            <person name="Ng K."/>
            <person name="Yu B."/>
        </authorList>
    </citation>
    <scope>NUCLEOTIDE SEQUENCE</scope>
    <source>
        <strain evidence="1">NM86_A22</strain>
    </source>
</reference>
<keyword evidence="2" id="KW-1185">Reference proteome</keyword>
<sequence>MVIQRWQSVLLFLAAIFMVLLCVLPLGGVSDNGSPESLTCFKATNMLPLMIVGVMSAIMFVIAIFLFKNLNLQKRVTLAACILVVASIAILSITALWIGIIWPILALIAAIWAYMRISADQKLLSSYDRIR</sequence>
<evidence type="ECO:0000313" key="2">
    <source>
        <dbReference type="Proteomes" id="UP000305401"/>
    </source>
</evidence>
<accession>A0AC61S7C6</accession>
<protein>
    <submittedName>
        <fullName evidence="1">DUF4293 family protein</fullName>
    </submittedName>
</protein>
<proteinExistence type="predicted"/>
<dbReference type="EMBL" id="SSTG01000013">
    <property type="protein sequence ID" value="THG54616.1"/>
    <property type="molecule type" value="Genomic_DNA"/>
</dbReference>